<feature type="non-terminal residue" evidence="1">
    <location>
        <position position="1"/>
    </location>
</feature>
<organism evidence="1 2">
    <name type="scientific">Rotaria magnacalcarata</name>
    <dbReference type="NCBI Taxonomy" id="392030"/>
    <lineage>
        <taxon>Eukaryota</taxon>
        <taxon>Metazoa</taxon>
        <taxon>Spiralia</taxon>
        <taxon>Gnathifera</taxon>
        <taxon>Rotifera</taxon>
        <taxon>Eurotatoria</taxon>
        <taxon>Bdelloidea</taxon>
        <taxon>Philodinida</taxon>
        <taxon>Philodinidae</taxon>
        <taxon>Rotaria</taxon>
    </lineage>
</organism>
<reference evidence="1" key="1">
    <citation type="submission" date="2021-02" db="EMBL/GenBank/DDBJ databases">
        <authorList>
            <person name="Nowell W R."/>
        </authorList>
    </citation>
    <scope>NUCLEOTIDE SEQUENCE</scope>
</reference>
<accession>A0A8S3JK60</accession>
<proteinExistence type="predicted"/>
<gene>
    <name evidence="1" type="ORF">SMN809_LOCUS80591</name>
</gene>
<evidence type="ECO:0000313" key="2">
    <source>
        <dbReference type="Proteomes" id="UP000676336"/>
    </source>
</evidence>
<comment type="caution">
    <text evidence="1">The sequence shown here is derived from an EMBL/GenBank/DDBJ whole genome shotgun (WGS) entry which is preliminary data.</text>
</comment>
<dbReference type="EMBL" id="CAJOBI010345763">
    <property type="protein sequence ID" value="CAF5217662.1"/>
    <property type="molecule type" value="Genomic_DNA"/>
</dbReference>
<sequence length="133" mass="15244">TYCGADSDVGRAVKELETYFMDMLKPIYQSTIDLFNNMTDTDKNERNSSSLQYFIERLHEKETMNGQIREILCDIIYSICPSTPVVYKIVQANTTNTNRTTKTILTNDSIVHCRCGSVYDEVSLVQCYACQVR</sequence>
<dbReference type="Proteomes" id="UP000676336">
    <property type="component" value="Unassembled WGS sequence"/>
</dbReference>
<protein>
    <submittedName>
        <fullName evidence="1">Uncharacterized protein</fullName>
    </submittedName>
</protein>
<evidence type="ECO:0000313" key="1">
    <source>
        <dbReference type="EMBL" id="CAF5217662.1"/>
    </source>
</evidence>
<dbReference type="AlphaFoldDB" id="A0A8S3JK60"/>
<name>A0A8S3JK60_9BILA</name>